<comment type="caution">
    <text evidence="3">The sequence shown here is derived from an EMBL/GenBank/DDBJ whole genome shotgun (WGS) entry which is preliminary data.</text>
</comment>
<feature type="signal peptide" evidence="2">
    <location>
        <begin position="1"/>
        <end position="25"/>
    </location>
</feature>
<gene>
    <name evidence="3" type="ORF">FB458_3927</name>
</gene>
<dbReference type="InterPro" id="IPR011050">
    <property type="entry name" value="Pectin_lyase_fold/virulence"/>
</dbReference>
<reference evidence="3 4" key="1">
    <citation type="submission" date="2019-06" db="EMBL/GenBank/DDBJ databases">
        <title>Sequencing the genomes of 1000 actinobacteria strains.</title>
        <authorList>
            <person name="Klenk H.-P."/>
        </authorList>
    </citation>
    <scope>NUCLEOTIDE SEQUENCE [LARGE SCALE GENOMIC DNA]</scope>
    <source>
        <strain evidence="3 4">DSM 18607</strain>
    </source>
</reference>
<dbReference type="InterPro" id="IPR012334">
    <property type="entry name" value="Pectin_lyas_fold"/>
</dbReference>
<evidence type="ECO:0000256" key="2">
    <source>
        <dbReference type="SAM" id="SignalP"/>
    </source>
</evidence>
<evidence type="ECO:0000313" key="4">
    <source>
        <dbReference type="Proteomes" id="UP000317893"/>
    </source>
</evidence>
<keyword evidence="2" id="KW-0732">Signal</keyword>
<dbReference type="InterPro" id="IPR006311">
    <property type="entry name" value="TAT_signal"/>
</dbReference>
<sequence length="480" mass="48968">MRTHLSRRLLTGAALLALTTGGALAGATSAPAAAPAPAGAPTATGPGSATWVDTVDQVTAPVARVGAVPPASQAGTTGATGYADPATPPLRVVPVSTSAGLTAALKAARPGDRISLAKGTYTGPFTVSVSGTQAHPVVVAPATGGVTLTASLHMRSCGAGGPDEDRTVSVTGGASHVVLQGLVIDGGLKIASQNADAVQNWQARAIRLGDWRTRRSAPGTASRDAVAARGQEHWFESTLGQSLGVSTDVQLIDNLVTRKGIFGRLVSYSVLSGNVVKDVACGTGPGIWLANYSNGNVVTGNLVTRVAASTYSHYMQEGIRLGNGSDYNAVVGNIVRDLPANGRGITTDQDASWNLLAENRVASVDIAFNEQMSGWGNVWRNNLARNARVAAFSYRMEDSKLTVPSRDTSSFDTTTSCNLVQGAPVGVQVGAMGGGTFTADQVGTVQLNRNVLGYWASAGNTWDGSSTPPGDTVTASLAGC</sequence>
<name>A0A542E628_9MICO</name>
<dbReference type="OrthoDB" id="4839456at2"/>
<organism evidence="3 4">
    <name type="scientific">Lapillicoccus jejuensis</name>
    <dbReference type="NCBI Taxonomy" id="402171"/>
    <lineage>
        <taxon>Bacteria</taxon>
        <taxon>Bacillati</taxon>
        <taxon>Actinomycetota</taxon>
        <taxon>Actinomycetes</taxon>
        <taxon>Micrococcales</taxon>
        <taxon>Intrasporangiaceae</taxon>
        <taxon>Lapillicoccus</taxon>
    </lineage>
</organism>
<keyword evidence="4" id="KW-1185">Reference proteome</keyword>
<dbReference type="RefSeq" id="WP_141849966.1">
    <property type="nucleotide sequence ID" value="NZ_BAAAPR010000010.1"/>
</dbReference>
<feature type="chain" id="PRO_5038421798" description="Parallel beta helix pectate lyase-like protein" evidence="2">
    <location>
        <begin position="26"/>
        <end position="480"/>
    </location>
</feature>
<dbReference type="AlphaFoldDB" id="A0A542E628"/>
<accession>A0A542E628</accession>
<dbReference type="SUPFAM" id="SSF51126">
    <property type="entry name" value="Pectin lyase-like"/>
    <property type="match status" value="1"/>
</dbReference>
<dbReference type="Proteomes" id="UP000317893">
    <property type="component" value="Unassembled WGS sequence"/>
</dbReference>
<protein>
    <recommendedName>
        <fullName evidence="5">Parallel beta helix pectate lyase-like protein</fullName>
    </recommendedName>
</protein>
<evidence type="ECO:0008006" key="5">
    <source>
        <dbReference type="Google" id="ProtNLM"/>
    </source>
</evidence>
<proteinExistence type="predicted"/>
<dbReference type="EMBL" id="VFMN01000001">
    <property type="protein sequence ID" value="TQJ10788.1"/>
    <property type="molecule type" value="Genomic_DNA"/>
</dbReference>
<dbReference type="PROSITE" id="PS51318">
    <property type="entry name" value="TAT"/>
    <property type="match status" value="1"/>
</dbReference>
<dbReference type="Gene3D" id="2.160.20.10">
    <property type="entry name" value="Single-stranded right-handed beta-helix, Pectin lyase-like"/>
    <property type="match status" value="1"/>
</dbReference>
<evidence type="ECO:0000256" key="1">
    <source>
        <dbReference type="SAM" id="MobiDB-lite"/>
    </source>
</evidence>
<evidence type="ECO:0000313" key="3">
    <source>
        <dbReference type="EMBL" id="TQJ10788.1"/>
    </source>
</evidence>
<feature type="region of interest" description="Disordered" evidence="1">
    <location>
        <begin position="27"/>
        <end position="50"/>
    </location>
</feature>